<dbReference type="EMBL" id="JAYMGO010000006">
    <property type="protein sequence ID" value="KAL1273319.1"/>
    <property type="molecule type" value="Genomic_DNA"/>
</dbReference>
<comment type="caution">
    <text evidence="1">The sequence shown here is derived from an EMBL/GenBank/DDBJ whole genome shotgun (WGS) entry which is preliminary data.</text>
</comment>
<accession>A0ABR3N8R4</accession>
<evidence type="ECO:0000313" key="1">
    <source>
        <dbReference type="EMBL" id="KAL1273319.1"/>
    </source>
</evidence>
<sequence length="101" mass="11113">MEALAGWPSLIPSVLPAASLPATTSPLCLSSLRLLTPQPKALHTHGDKYHLHHHPPTPAPEEWELRGGFPLSVHLPVTPIILPFASFFRAAFLVPCVWTRR</sequence>
<gene>
    <name evidence="1" type="ORF">QQF64_029181</name>
</gene>
<dbReference type="Proteomes" id="UP001558613">
    <property type="component" value="Unassembled WGS sequence"/>
</dbReference>
<name>A0ABR3N8R4_9TELE</name>
<organism evidence="1 2">
    <name type="scientific">Cirrhinus molitorella</name>
    <name type="common">mud carp</name>
    <dbReference type="NCBI Taxonomy" id="172907"/>
    <lineage>
        <taxon>Eukaryota</taxon>
        <taxon>Metazoa</taxon>
        <taxon>Chordata</taxon>
        <taxon>Craniata</taxon>
        <taxon>Vertebrata</taxon>
        <taxon>Euteleostomi</taxon>
        <taxon>Actinopterygii</taxon>
        <taxon>Neopterygii</taxon>
        <taxon>Teleostei</taxon>
        <taxon>Ostariophysi</taxon>
        <taxon>Cypriniformes</taxon>
        <taxon>Cyprinidae</taxon>
        <taxon>Labeoninae</taxon>
        <taxon>Labeonini</taxon>
        <taxon>Cirrhinus</taxon>
    </lineage>
</organism>
<proteinExistence type="predicted"/>
<protein>
    <submittedName>
        <fullName evidence="1">Uncharacterized protein</fullName>
    </submittedName>
</protein>
<keyword evidence="2" id="KW-1185">Reference proteome</keyword>
<reference evidence="1 2" key="1">
    <citation type="submission" date="2023-09" db="EMBL/GenBank/DDBJ databases">
        <authorList>
            <person name="Wang M."/>
        </authorList>
    </citation>
    <scope>NUCLEOTIDE SEQUENCE [LARGE SCALE GENOMIC DNA]</scope>
    <source>
        <strain evidence="1">GT-2023</strain>
        <tissue evidence="1">Liver</tissue>
    </source>
</reference>
<evidence type="ECO:0000313" key="2">
    <source>
        <dbReference type="Proteomes" id="UP001558613"/>
    </source>
</evidence>